<evidence type="ECO:0000313" key="5">
    <source>
        <dbReference type="Proteomes" id="UP000294685"/>
    </source>
</evidence>
<comment type="similarity">
    <text evidence="1">Belongs to the bacterial sugar transferase family.</text>
</comment>
<keyword evidence="2" id="KW-0812">Transmembrane</keyword>
<feature type="domain" description="Bacterial sugar transferase" evidence="3">
    <location>
        <begin position="3"/>
        <end position="183"/>
    </location>
</feature>
<gene>
    <name evidence="4" type="ORF">E0I61_08270</name>
</gene>
<evidence type="ECO:0000256" key="2">
    <source>
        <dbReference type="SAM" id="Phobius"/>
    </source>
</evidence>
<protein>
    <submittedName>
        <fullName evidence="4">Sugar transferase</fullName>
    </submittedName>
</protein>
<dbReference type="GO" id="GO:0016740">
    <property type="term" value="F:transferase activity"/>
    <property type="evidence" value="ECO:0007669"/>
    <property type="project" value="UniProtKB-KW"/>
</dbReference>
<reference evidence="4 5" key="1">
    <citation type="submission" date="2019-03" db="EMBL/GenBank/DDBJ databases">
        <title>Novel species of Flavobacterium.</title>
        <authorList>
            <person name="Liu Q."/>
            <person name="Xin Y.-H."/>
        </authorList>
    </citation>
    <scope>NUCLEOTIDE SEQUENCE [LARGE SCALE GENOMIC DNA]</scope>
    <source>
        <strain evidence="4 5">LB2P22</strain>
    </source>
</reference>
<evidence type="ECO:0000256" key="1">
    <source>
        <dbReference type="ARBA" id="ARBA00006464"/>
    </source>
</evidence>
<keyword evidence="2" id="KW-0472">Membrane</keyword>
<dbReference type="PANTHER" id="PTHR30576:SF20">
    <property type="entry name" value="QUINOVOSAMINEPHOSPHOTRANSFERAE-RELATED"/>
    <property type="match status" value="1"/>
</dbReference>
<dbReference type="Pfam" id="PF02397">
    <property type="entry name" value="Bac_transf"/>
    <property type="match status" value="1"/>
</dbReference>
<sequence>MIKRLFDIVISFTGLLLFGSIIFLSWIAVSIDTKKNGFFRQQRIGQFGNPFRIIKLRTISDSNMNINQISILGRWMRSSKMDELPQLWNIFVGDMSFVGPRPDISGYYDLLEGEDRKILELKPGLTSLASIKYANEEEILFKQINPLLYNDEVVFPDKVKMNLDYYYNHSVFGDIKIIINTIFR</sequence>
<dbReference type="PANTHER" id="PTHR30576">
    <property type="entry name" value="COLANIC BIOSYNTHESIS UDP-GLUCOSE LIPID CARRIER TRANSFERASE"/>
    <property type="match status" value="1"/>
</dbReference>
<evidence type="ECO:0000259" key="3">
    <source>
        <dbReference type="Pfam" id="PF02397"/>
    </source>
</evidence>
<keyword evidence="4" id="KW-0808">Transferase</keyword>
<keyword evidence="2" id="KW-1133">Transmembrane helix</keyword>
<organism evidence="4 5">
    <name type="scientific">Flavobacterium ranwuense</name>
    <dbReference type="NCBI Taxonomy" id="2541725"/>
    <lineage>
        <taxon>Bacteria</taxon>
        <taxon>Pseudomonadati</taxon>
        <taxon>Bacteroidota</taxon>
        <taxon>Flavobacteriia</taxon>
        <taxon>Flavobacteriales</taxon>
        <taxon>Flavobacteriaceae</taxon>
        <taxon>Flavobacterium</taxon>
    </lineage>
</organism>
<accession>A0ABY2DQX8</accession>
<dbReference type="InterPro" id="IPR003362">
    <property type="entry name" value="Bact_transf"/>
</dbReference>
<dbReference type="RefSeq" id="WP_132070646.1">
    <property type="nucleotide sequence ID" value="NZ_SMLH01000004.1"/>
</dbReference>
<keyword evidence="5" id="KW-1185">Reference proteome</keyword>
<name>A0ABY2DQX8_9FLAO</name>
<dbReference type="Proteomes" id="UP000294685">
    <property type="component" value="Unassembled WGS sequence"/>
</dbReference>
<dbReference type="EMBL" id="SMLH01000004">
    <property type="protein sequence ID" value="TDE29152.1"/>
    <property type="molecule type" value="Genomic_DNA"/>
</dbReference>
<proteinExistence type="inferred from homology"/>
<feature type="transmembrane region" description="Helical" evidence="2">
    <location>
        <begin position="6"/>
        <end position="31"/>
    </location>
</feature>
<evidence type="ECO:0000313" key="4">
    <source>
        <dbReference type="EMBL" id="TDE29152.1"/>
    </source>
</evidence>
<comment type="caution">
    <text evidence="4">The sequence shown here is derived from an EMBL/GenBank/DDBJ whole genome shotgun (WGS) entry which is preliminary data.</text>
</comment>